<dbReference type="GO" id="GO:0051287">
    <property type="term" value="F:NAD binding"/>
    <property type="evidence" value="ECO:0007669"/>
    <property type="project" value="InterPro"/>
</dbReference>
<dbReference type="PROSITE" id="PS01224">
    <property type="entry name" value="ARGC"/>
    <property type="match status" value="1"/>
</dbReference>
<dbReference type="EMBL" id="QUMO01000005">
    <property type="protein sequence ID" value="REF84223.1"/>
    <property type="molecule type" value="Genomic_DNA"/>
</dbReference>
<dbReference type="GO" id="GO:0005737">
    <property type="term" value="C:cytoplasm"/>
    <property type="evidence" value="ECO:0007669"/>
    <property type="project" value="UniProtKB-SubCell"/>
</dbReference>
<evidence type="ECO:0000313" key="10">
    <source>
        <dbReference type="Proteomes" id="UP000256900"/>
    </source>
</evidence>
<comment type="subcellular location">
    <subcellularLocation>
        <location evidence="6">Cytoplasm</location>
    </subcellularLocation>
</comment>
<evidence type="ECO:0000256" key="4">
    <source>
        <dbReference type="ARBA" id="ARBA00022857"/>
    </source>
</evidence>
<dbReference type="SMART" id="SM00859">
    <property type="entry name" value="Semialdhyde_dh"/>
    <property type="match status" value="1"/>
</dbReference>
<dbReference type="InterPro" id="IPR036291">
    <property type="entry name" value="NAD(P)-bd_dom_sf"/>
</dbReference>
<dbReference type="EC" id="1.2.1.38" evidence="6"/>
<organism evidence="9 10">
    <name type="scientific">Methylovirgula ligni</name>
    <dbReference type="NCBI Taxonomy" id="569860"/>
    <lineage>
        <taxon>Bacteria</taxon>
        <taxon>Pseudomonadati</taxon>
        <taxon>Pseudomonadota</taxon>
        <taxon>Alphaproteobacteria</taxon>
        <taxon>Hyphomicrobiales</taxon>
        <taxon>Beijerinckiaceae</taxon>
        <taxon>Methylovirgula</taxon>
    </lineage>
</organism>
<evidence type="ECO:0000259" key="8">
    <source>
        <dbReference type="SMART" id="SM00859"/>
    </source>
</evidence>
<dbReference type="CDD" id="cd23935">
    <property type="entry name" value="AGPR_2_C"/>
    <property type="match status" value="1"/>
</dbReference>
<evidence type="ECO:0000256" key="7">
    <source>
        <dbReference type="PROSITE-ProRule" id="PRU10010"/>
    </source>
</evidence>
<dbReference type="Gene3D" id="3.30.360.10">
    <property type="entry name" value="Dihydrodipicolinate Reductase, domain 2"/>
    <property type="match status" value="1"/>
</dbReference>
<reference evidence="9 10" key="1">
    <citation type="submission" date="2018-08" db="EMBL/GenBank/DDBJ databases">
        <title>Genomic Encyclopedia of Type Strains, Phase IV (KMG-IV): sequencing the most valuable type-strain genomes for metagenomic binning, comparative biology and taxonomic classification.</title>
        <authorList>
            <person name="Goeker M."/>
        </authorList>
    </citation>
    <scope>NUCLEOTIDE SEQUENCE [LARGE SCALE GENOMIC DNA]</scope>
    <source>
        <strain evidence="9 10">BW863</strain>
    </source>
</reference>
<dbReference type="PANTHER" id="PTHR32338">
    <property type="entry name" value="N-ACETYL-GAMMA-GLUTAMYL-PHOSPHATE REDUCTASE, CHLOROPLASTIC-RELATED-RELATED"/>
    <property type="match status" value="1"/>
</dbReference>
<dbReference type="InterPro" id="IPR050085">
    <property type="entry name" value="AGPR"/>
</dbReference>
<name>A0A3D9YRT8_9HYPH</name>
<dbReference type="InterPro" id="IPR000534">
    <property type="entry name" value="Semialdehyde_DH_NAD-bd"/>
</dbReference>
<dbReference type="InterPro" id="IPR023013">
    <property type="entry name" value="AGPR_AS"/>
</dbReference>
<evidence type="ECO:0000256" key="2">
    <source>
        <dbReference type="ARBA" id="ARBA00022571"/>
    </source>
</evidence>
<keyword evidence="5 6" id="KW-0560">Oxidoreductase</keyword>
<feature type="active site" evidence="6 7">
    <location>
        <position position="119"/>
    </location>
</feature>
<evidence type="ECO:0000256" key="5">
    <source>
        <dbReference type="ARBA" id="ARBA00023002"/>
    </source>
</evidence>
<dbReference type="NCBIfam" id="TIGR01851">
    <property type="entry name" value="argC_other"/>
    <property type="match status" value="1"/>
</dbReference>
<dbReference type="Pfam" id="PF01118">
    <property type="entry name" value="Semialdhyde_dh"/>
    <property type="match status" value="1"/>
</dbReference>
<comment type="pathway">
    <text evidence="6">Amino-acid biosynthesis; L-arginine biosynthesis; N(2)-acetyl-L-ornithine from L-glutamate: step 3/4.</text>
</comment>
<comment type="caution">
    <text evidence="9">The sequence shown here is derived from an EMBL/GenBank/DDBJ whole genome shotgun (WGS) entry which is preliminary data.</text>
</comment>
<dbReference type="InterPro" id="IPR010136">
    <property type="entry name" value="AGPR_type-2"/>
</dbReference>
<dbReference type="SUPFAM" id="SSF55347">
    <property type="entry name" value="Glyceraldehyde-3-phosphate dehydrogenase-like, C-terminal domain"/>
    <property type="match status" value="1"/>
</dbReference>
<keyword evidence="10" id="KW-1185">Reference proteome</keyword>
<dbReference type="HAMAP" id="MF_01110">
    <property type="entry name" value="ArgC_type2"/>
    <property type="match status" value="1"/>
</dbReference>
<protein>
    <recommendedName>
        <fullName evidence="6">N-acetyl-gamma-glutamyl-phosphate reductase</fullName>
        <shortName evidence="6">AGPR</shortName>
        <ecNumber evidence="6">1.2.1.38</ecNumber>
    </recommendedName>
    <alternativeName>
        <fullName evidence="6">N-acetyl-glutamate semialdehyde dehydrogenase</fullName>
        <shortName evidence="6">NAGSA dehydrogenase</shortName>
    </alternativeName>
</protein>
<dbReference type="UniPathway" id="UPA00068">
    <property type="reaction ID" value="UER00108"/>
</dbReference>
<dbReference type="SUPFAM" id="SSF51735">
    <property type="entry name" value="NAD(P)-binding Rossmann-fold domains"/>
    <property type="match status" value="1"/>
</dbReference>
<feature type="domain" description="Semialdehyde dehydrogenase NAD-binding" evidence="8">
    <location>
        <begin position="4"/>
        <end position="108"/>
    </location>
</feature>
<gene>
    <name evidence="6" type="primary">argC</name>
    <name evidence="9" type="ORF">DES32_3070</name>
</gene>
<dbReference type="GO" id="GO:0003942">
    <property type="term" value="F:N-acetyl-gamma-glutamyl-phosphate reductase activity"/>
    <property type="evidence" value="ECO:0007669"/>
    <property type="project" value="UniProtKB-UniRule"/>
</dbReference>
<dbReference type="InterPro" id="IPR058924">
    <property type="entry name" value="AGPR_dimerisation_dom"/>
</dbReference>
<comment type="similarity">
    <text evidence="6">Belongs to the NAGSA dehydrogenase family. Type 2 subfamily.</text>
</comment>
<keyword evidence="3 6" id="KW-0028">Amino-acid biosynthesis</keyword>
<evidence type="ECO:0000313" key="9">
    <source>
        <dbReference type="EMBL" id="REF84223.1"/>
    </source>
</evidence>
<accession>A0A3D9YRT8</accession>
<dbReference type="AlphaFoldDB" id="A0A3D9YRT8"/>
<comment type="catalytic activity">
    <reaction evidence="6">
        <text>N-acetyl-L-glutamate 5-semialdehyde + phosphate + NADP(+) = N-acetyl-L-glutamyl 5-phosphate + NADPH + H(+)</text>
        <dbReference type="Rhea" id="RHEA:21588"/>
        <dbReference type="ChEBI" id="CHEBI:15378"/>
        <dbReference type="ChEBI" id="CHEBI:29123"/>
        <dbReference type="ChEBI" id="CHEBI:43474"/>
        <dbReference type="ChEBI" id="CHEBI:57783"/>
        <dbReference type="ChEBI" id="CHEBI:57936"/>
        <dbReference type="ChEBI" id="CHEBI:58349"/>
        <dbReference type="EC" id="1.2.1.38"/>
    </reaction>
</comment>
<comment type="function">
    <text evidence="6">Catalyzes the NADPH-dependent reduction of N-acetyl-5-glutamyl phosphate to yield N-acetyl-L-glutamate 5-semialdehyde.</text>
</comment>
<dbReference type="GO" id="GO:0006526">
    <property type="term" value="P:L-arginine biosynthetic process"/>
    <property type="evidence" value="ECO:0007669"/>
    <property type="project" value="UniProtKB-UniRule"/>
</dbReference>
<dbReference type="Pfam" id="PF22698">
    <property type="entry name" value="Semialdhyde_dhC_1"/>
    <property type="match status" value="1"/>
</dbReference>
<sequence length="306" mass="32459">MTARVFIDGQSGTTGLGIQARLEAIPQITLAELPPAERKNPAAKAEILRSVDLAILCLPNAAAEESVALIASLGDAAPRVLDASTAHRVAPGWVYGFPELAAGQEDEIRTAPRVANPGCYATGAVALLRPLVDARLIPPDFPITINAVSGYSGGGKTMIVDFESGHGPNFELYALDLEHKHIPEIVAYGGLTRRPIFVPSVGNFAQGMLVSIPLFLDDLPEKPQAAALHAALAAHYAETAYIRVLRPDNETRIEPESLNDSNDLELRVFASPDQRQAVLVAKLDNLGKGASGAAVQNLRLMLGLVD</sequence>
<keyword evidence="1 6" id="KW-0963">Cytoplasm</keyword>
<keyword evidence="2 6" id="KW-0055">Arginine biosynthesis</keyword>
<evidence type="ECO:0000256" key="6">
    <source>
        <dbReference type="HAMAP-Rule" id="MF_01110"/>
    </source>
</evidence>
<evidence type="ECO:0000256" key="3">
    <source>
        <dbReference type="ARBA" id="ARBA00022605"/>
    </source>
</evidence>
<proteinExistence type="inferred from homology"/>
<keyword evidence="4 6" id="KW-0521">NADP</keyword>
<evidence type="ECO:0000256" key="1">
    <source>
        <dbReference type="ARBA" id="ARBA00022490"/>
    </source>
</evidence>
<dbReference type="RefSeq" id="WP_115837569.1">
    <property type="nucleotide sequence ID" value="NZ_CP025086.1"/>
</dbReference>
<dbReference type="Proteomes" id="UP000256900">
    <property type="component" value="Unassembled WGS sequence"/>
</dbReference>
<dbReference type="Gene3D" id="3.40.50.720">
    <property type="entry name" value="NAD(P)-binding Rossmann-like Domain"/>
    <property type="match status" value="1"/>
</dbReference>
<dbReference type="OrthoDB" id="9801289at2"/>
<dbReference type="PANTHER" id="PTHR32338:SF10">
    <property type="entry name" value="N-ACETYL-GAMMA-GLUTAMYL-PHOSPHATE REDUCTASE, CHLOROPLASTIC-RELATED"/>
    <property type="match status" value="1"/>
</dbReference>